<organism evidence="4 5">
    <name type="scientific">Mycena indigotica</name>
    <dbReference type="NCBI Taxonomy" id="2126181"/>
    <lineage>
        <taxon>Eukaryota</taxon>
        <taxon>Fungi</taxon>
        <taxon>Dikarya</taxon>
        <taxon>Basidiomycota</taxon>
        <taxon>Agaricomycotina</taxon>
        <taxon>Agaricomycetes</taxon>
        <taxon>Agaricomycetidae</taxon>
        <taxon>Agaricales</taxon>
        <taxon>Marasmiineae</taxon>
        <taxon>Mycenaceae</taxon>
        <taxon>Mycena</taxon>
    </lineage>
</organism>
<dbReference type="Proteomes" id="UP000636479">
    <property type="component" value="Unassembled WGS sequence"/>
</dbReference>
<dbReference type="GO" id="GO:0005783">
    <property type="term" value="C:endoplasmic reticulum"/>
    <property type="evidence" value="ECO:0007669"/>
    <property type="project" value="TreeGrafter"/>
</dbReference>
<feature type="chain" id="PRO_5034742182" description="N-acetylglucosaminylphosphatidylinositol deacetylase" evidence="3">
    <location>
        <begin position="24"/>
        <end position="293"/>
    </location>
</feature>
<keyword evidence="5" id="KW-1185">Reference proteome</keyword>
<sequence length="293" mass="33147">MVLRTLTLIVALLAAFLHLPIRSKDSVSEQLQSPSFLGNILLLTAHPDDECMFFAPTILALTSLQQKYSKDSEPRSGLFSLCLSSGNADGLGSVRKRELNNSLDVLGIDSDKRLLVDHPDLQDNFTAQWDAFTIATVLKPYILENRISTILTFDTEGVSGHPNHKSIFEGVEQLRLSLREIRFFTLKTTPLLVKYTGILGPTITKFDLGANALFNDFEAWATRGLLTMGVDLSLFATRELPPQMPVFVSGLKEYWTAVKAMRKHSSQLVWFRWLYIVFSRYMWVNEWEEVSVL</sequence>
<dbReference type="InterPro" id="IPR024078">
    <property type="entry name" value="LmbE-like_dom_sf"/>
</dbReference>
<dbReference type="GO" id="GO:0000225">
    <property type="term" value="F:N-acetylglucosaminylphosphatidylinositol deacetylase activity"/>
    <property type="evidence" value="ECO:0007669"/>
    <property type="project" value="UniProtKB-EC"/>
</dbReference>
<dbReference type="GO" id="GO:0016020">
    <property type="term" value="C:membrane"/>
    <property type="evidence" value="ECO:0007669"/>
    <property type="project" value="GOC"/>
</dbReference>
<dbReference type="GeneID" id="59345350"/>
<comment type="similarity">
    <text evidence="1">Belongs to the PIGL family.</text>
</comment>
<dbReference type="InterPro" id="IPR003737">
    <property type="entry name" value="GlcNAc_PI_deacetylase-related"/>
</dbReference>
<name>A0A8H6W6U5_9AGAR</name>
<gene>
    <name evidence="4" type="ORF">MIND_00607900</name>
</gene>
<comment type="caution">
    <text evidence="4">The sequence shown here is derived from an EMBL/GenBank/DDBJ whole genome shotgun (WGS) entry which is preliminary data.</text>
</comment>
<evidence type="ECO:0000256" key="2">
    <source>
        <dbReference type="ARBA" id="ARBA00012176"/>
    </source>
</evidence>
<dbReference type="PANTHER" id="PTHR12993">
    <property type="entry name" value="N-ACETYLGLUCOSAMINYL-PHOSPHATIDYLINOSITOL DE-N-ACETYLASE-RELATED"/>
    <property type="match status" value="1"/>
</dbReference>
<keyword evidence="3" id="KW-0732">Signal</keyword>
<dbReference type="RefSeq" id="XP_037220755.1">
    <property type="nucleotide sequence ID" value="XM_037362834.1"/>
</dbReference>
<dbReference type="GO" id="GO:0006506">
    <property type="term" value="P:GPI anchor biosynthetic process"/>
    <property type="evidence" value="ECO:0007669"/>
    <property type="project" value="UniProtKB-UniPathway"/>
</dbReference>
<dbReference type="PANTHER" id="PTHR12993:SF11">
    <property type="entry name" value="N-ACETYLGLUCOSAMINYL-PHOSPHATIDYLINOSITOL DE-N-ACETYLASE"/>
    <property type="match status" value="1"/>
</dbReference>
<accession>A0A8H6W6U5</accession>
<reference evidence="4" key="1">
    <citation type="submission" date="2020-05" db="EMBL/GenBank/DDBJ databases">
        <title>Mycena genomes resolve the evolution of fungal bioluminescence.</title>
        <authorList>
            <person name="Tsai I.J."/>
        </authorList>
    </citation>
    <scope>NUCLEOTIDE SEQUENCE</scope>
    <source>
        <strain evidence="4">171206Taipei</strain>
    </source>
</reference>
<dbReference type="Pfam" id="PF02585">
    <property type="entry name" value="PIG-L"/>
    <property type="match status" value="1"/>
</dbReference>
<dbReference type="UniPathway" id="UPA00196"/>
<evidence type="ECO:0000313" key="4">
    <source>
        <dbReference type="EMBL" id="KAF7303783.1"/>
    </source>
</evidence>
<evidence type="ECO:0000256" key="3">
    <source>
        <dbReference type="SAM" id="SignalP"/>
    </source>
</evidence>
<dbReference type="Gene3D" id="3.40.50.10320">
    <property type="entry name" value="LmbE-like"/>
    <property type="match status" value="1"/>
</dbReference>
<evidence type="ECO:0000313" key="5">
    <source>
        <dbReference type="Proteomes" id="UP000636479"/>
    </source>
</evidence>
<dbReference type="AlphaFoldDB" id="A0A8H6W6U5"/>
<dbReference type="SUPFAM" id="SSF102588">
    <property type="entry name" value="LmbE-like"/>
    <property type="match status" value="1"/>
</dbReference>
<dbReference type="OrthoDB" id="440160at2759"/>
<proteinExistence type="inferred from homology"/>
<feature type="signal peptide" evidence="3">
    <location>
        <begin position="1"/>
        <end position="23"/>
    </location>
</feature>
<dbReference type="EMBL" id="JACAZF010000005">
    <property type="protein sequence ID" value="KAF7303783.1"/>
    <property type="molecule type" value="Genomic_DNA"/>
</dbReference>
<protein>
    <recommendedName>
        <fullName evidence="2">N-acetylglucosaminylphosphatidylinositol deacetylase</fullName>
        <ecNumber evidence="2">3.5.1.89</ecNumber>
    </recommendedName>
</protein>
<dbReference type="EC" id="3.5.1.89" evidence="2"/>
<evidence type="ECO:0000256" key="1">
    <source>
        <dbReference type="ARBA" id="ARBA00006066"/>
    </source>
</evidence>